<protein>
    <recommendedName>
        <fullName evidence="2">Phytocyanin domain-containing protein</fullName>
    </recommendedName>
</protein>
<dbReference type="InterPro" id="IPR008972">
    <property type="entry name" value="Cupredoxin"/>
</dbReference>
<feature type="region of interest" description="Disordered" evidence="1">
    <location>
        <begin position="332"/>
        <end position="390"/>
    </location>
</feature>
<dbReference type="InterPro" id="IPR003245">
    <property type="entry name" value="Phytocyanin_dom"/>
</dbReference>
<dbReference type="SUPFAM" id="SSF49503">
    <property type="entry name" value="Cupredoxins"/>
    <property type="match status" value="1"/>
</dbReference>
<reference evidence="3 4" key="1">
    <citation type="journal article" date="2017" name="Plant Biotechnol. J.">
        <title>A comprehensive draft genome sequence for lupin (Lupinus angustifolius), an emerging health food: insights into plant-microbe interactions and legume evolution.</title>
        <authorList>
            <person name="Hane J.K."/>
            <person name="Ming Y."/>
            <person name="Kamphuis L.G."/>
            <person name="Nelson M.N."/>
            <person name="Garg G."/>
            <person name="Atkins C.A."/>
            <person name="Bayer P.E."/>
            <person name="Bravo A."/>
            <person name="Bringans S."/>
            <person name="Cannon S."/>
            <person name="Edwards D."/>
            <person name="Foley R."/>
            <person name="Gao L.L."/>
            <person name="Harrison M.J."/>
            <person name="Huang W."/>
            <person name="Hurgobin B."/>
            <person name="Li S."/>
            <person name="Liu C.W."/>
            <person name="McGrath A."/>
            <person name="Morahan G."/>
            <person name="Murray J."/>
            <person name="Weller J."/>
            <person name="Jian J."/>
            <person name="Singh K.B."/>
        </authorList>
    </citation>
    <scope>NUCLEOTIDE SEQUENCE [LARGE SCALE GENOMIC DNA]</scope>
    <source>
        <strain evidence="4">cv. Tanjil</strain>
        <tissue evidence="3">Whole plant</tissue>
    </source>
</reference>
<evidence type="ECO:0000259" key="2">
    <source>
        <dbReference type="PROSITE" id="PS51485"/>
    </source>
</evidence>
<dbReference type="Proteomes" id="UP000188354">
    <property type="component" value="Chromosome LG18"/>
</dbReference>
<dbReference type="AlphaFoldDB" id="A0A4P1QQX6"/>
<feature type="compositionally biased region" description="Polar residues" evidence="1">
    <location>
        <begin position="332"/>
        <end position="344"/>
    </location>
</feature>
<feature type="region of interest" description="Disordered" evidence="1">
    <location>
        <begin position="83"/>
        <end position="103"/>
    </location>
</feature>
<gene>
    <name evidence="3" type="ORF">TanjilG_00922</name>
</gene>
<keyword evidence="4" id="KW-1185">Reference proteome</keyword>
<evidence type="ECO:0000313" key="3">
    <source>
        <dbReference type="EMBL" id="OIV92788.1"/>
    </source>
</evidence>
<feature type="compositionally biased region" description="Basic and acidic residues" evidence="1">
    <location>
        <begin position="358"/>
        <end position="372"/>
    </location>
</feature>
<dbReference type="PANTHER" id="PTHR36368:SF1">
    <property type="entry name" value="ATP-DEPENDENT CASEINOLYTIC PROTEASE_CROTONASE FAMILY PROTEIN"/>
    <property type="match status" value="1"/>
</dbReference>
<feature type="compositionally biased region" description="Basic and acidic residues" evidence="1">
    <location>
        <begin position="219"/>
        <end position="236"/>
    </location>
</feature>
<dbReference type="GO" id="GO:0009055">
    <property type="term" value="F:electron transfer activity"/>
    <property type="evidence" value="ECO:0007669"/>
    <property type="project" value="InterPro"/>
</dbReference>
<accession>A0A4P1QQX6</accession>
<dbReference type="Gene3D" id="2.60.40.420">
    <property type="entry name" value="Cupredoxins - blue copper proteins"/>
    <property type="match status" value="1"/>
</dbReference>
<feature type="compositionally biased region" description="Polar residues" evidence="1">
    <location>
        <begin position="83"/>
        <end position="93"/>
    </location>
</feature>
<dbReference type="PANTHER" id="PTHR36368">
    <property type="entry name" value="ATP-DEPENDENT CASEINOLYTIC PROTEASE/CROTONASE FAMILY PROTEIN"/>
    <property type="match status" value="1"/>
</dbReference>
<proteinExistence type="predicted"/>
<dbReference type="Pfam" id="PF02298">
    <property type="entry name" value="Cu_bind_like"/>
    <property type="match status" value="1"/>
</dbReference>
<organism evidence="3 4">
    <name type="scientific">Lupinus angustifolius</name>
    <name type="common">Narrow-leaved blue lupine</name>
    <dbReference type="NCBI Taxonomy" id="3871"/>
    <lineage>
        <taxon>Eukaryota</taxon>
        <taxon>Viridiplantae</taxon>
        <taxon>Streptophyta</taxon>
        <taxon>Embryophyta</taxon>
        <taxon>Tracheophyta</taxon>
        <taxon>Spermatophyta</taxon>
        <taxon>Magnoliopsida</taxon>
        <taxon>eudicotyledons</taxon>
        <taxon>Gunneridae</taxon>
        <taxon>Pentapetalae</taxon>
        <taxon>rosids</taxon>
        <taxon>fabids</taxon>
        <taxon>Fabales</taxon>
        <taxon>Fabaceae</taxon>
        <taxon>Papilionoideae</taxon>
        <taxon>50 kb inversion clade</taxon>
        <taxon>genistoids sensu lato</taxon>
        <taxon>core genistoids</taxon>
        <taxon>Genisteae</taxon>
        <taxon>Lupinus</taxon>
    </lineage>
</organism>
<evidence type="ECO:0000256" key="1">
    <source>
        <dbReference type="SAM" id="MobiDB-lite"/>
    </source>
</evidence>
<feature type="domain" description="Phytocyanin" evidence="2">
    <location>
        <begin position="12"/>
        <end position="67"/>
    </location>
</feature>
<evidence type="ECO:0000313" key="4">
    <source>
        <dbReference type="Proteomes" id="UP000188354"/>
    </source>
</evidence>
<feature type="compositionally biased region" description="Polar residues" evidence="1">
    <location>
        <begin position="373"/>
        <end position="384"/>
    </location>
</feature>
<dbReference type="EMBL" id="CM007378">
    <property type="protein sequence ID" value="OIV92788.1"/>
    <property type="molecule type" value="Genomic_DNA"/>
</dbReference>
<sequence length="443" mass="49998">MLVFHFEIAHAKTFKVGDARGWDFNVSNWPSGKTFNAGDILEFNYNTAVHNVAIVNVAVYNSCTVKSEPLDVGNWFSSYEYHSPTSDSNFSFQESASRERESERVEDEEAKFENIDELVVEENLVQCGNTCVENDKHKIVDSVSSLSVLSEPQDIGNWFSSYNYDSSMFDTNSILRDVVSEENECQEERFDVEVLNEDEGRPESENVPSKPNGCVEHNSPTDKNIREVQPSSRDDGSVEMKIRNLTTANTSHLGKILLPCVQDKILQLILSPTKYEELSSLTHGETSVMPYDTDRNLFNNMIPPKLTQKIEEEKSKAKVQLDKLGLNTDLAKSSSARNSTCTSNKENDGFVTARKNRNTRENGESSWKKPEKMSSQSSTNTGTVPLSCDRHKTKKRKALTEATNLQQSNVVEITGKWKCPRKGKADIGAPMKQLRIEQWVRRV</sequence>
<dbReference type="Gramene" id="OIV92788">
    <property type="protein sequence ID" value="OIV92788"/>
    <property type="gene ID" value="TanjilG_00922"/>
</dbReference>
<feature type="region of interest" description="Disordered" evidence="1">
    <location>
        <begin position="197"/>
        <end position="236"/>
    </location>
</feature>
<name>A0A4P1QQX6_LUPAN</name>
<dbReference type="PROSITE" id="PS51485">
    <property type="entry name" value="PHYTOCYANIN"/>
    <property type="match status" value="1"/>
</dbReference>